<evidence type="ECO:0000256" key="1">
    <source>
        <dbReference type="SAM" id="MobiDB-lite"/>
    </source>
</evidence>
<sequence length="128" mass="14496">MLRSQDAQREDTTLCRNLFLCCLSAAPRREKSDLTEDTTLCRSLFLCCLSPVPRREKSDLTEDTTLGRNPFLCCLSPVPRHEKSDLTEDTTNQPSPPLDENVNGNMTYSLVVFFMTCKRNDPTFGKSV</sequence>
<dbReference type="EMBL" id="BLXT01006360">
    <property type="protein sequence ID" value="GFO31183.1"/>
    <property type="molecule type" value="Genomic_DNA"/>
</dbReference>
<comment type="caution">
    <text evidence="2">The sequence shown here is derived from an EMBL/GenBank/DDBJ whole genome shotgun (WGS) entry which is preliminary data.</text>
</comment>
<gene>
    <name evidence="2" type="ORF">PoB_005768800</name>
</gene>
<organism evidence="2 3">
    <name type="scientific">Plakobranchus ocellatus</name>
    <dbReference type="NCBI Taxonomy" id="259542"/>
    <lineage>
        <taxon>Eukaryota</taxon>
        <taxon>Metazoa</taxon>
        <taxon>Spiralia</taxon>
        <taxon>Lophotrochozoa</taxon>
        <taxon>Mollusca</taxon>
        <taxon>Gastropoda</taxon>
        <taxon>Heterobranchia</taxon>
        <taxon>Euthyneura</taxon>
        <taxon>Panpulmonata</taxon>
        <taxon>Sacoglossa</taxon>
        <taxon>Placobranchoidea</taxon>
        <taxon>Plakobranchidae</taxon>
        <taxon>Plakobranchus</taxon>
    </lineage>
</organism>
<evidence type="ECO:0000313" key="3">
    <source>
        <dbReference type="Proteomes" id="UP000735302"/>
    </source>
</evidence>
<name>A0AAV4CJC6_9GAST</name>
<reference evidence="2 3" key="1">
    <citation type="journal article" date="2021" name="Elife">
        <title>Chloroplast acquisition without the gene transfer in kleptoplastic sea slugs, Plakobranchus ocellatus.</title>
        <authorList>
            <person name="Maeda T."/>
            <person name="Takahashi S."/>
            <person name="Yoshida T."/>
            <person name="Shimamura S."/>
            <person name="Takaki Y."/>
            <person name="Nagai Y."/>
            <person name="Toyoda A."/>
            <person name="Suzuki Y."/>
            <person name="Arimoto A."/>
            <person name="Ishii H."/>
            <person name="Satoh N."/>
            <person name="Nishiyama T."/>
            <person name="Hasebe M."/>
            <person name="Maruyama T."/>
            <person name="Minagawa J."/>
            <person name="Obokata J."/>
            <person name="Shigenobu S."/>
        </authorList>
    </citation>
    <scope>NUCLEOTIDE SEQUENCE [LARGE SCALE GENOMIC DNA]</scope>
</reference>
<feature type="region of interest" description="Disordered" evidence="1">
    <location>
        <begin position="82"/>
        <end position="102"/>
    </location>
</feature>
<dbReference type="AlphaFoldDB" id="A0AAV4CJC6"/>
<keyword evidence="3" id="KW-1185">Reference proteome</keyword>
<protein>
    <submittedName>
        <fullName evidence="2">Uncharacterized protein</fullName>
    </submittedName>
</protein>
<proteinExistence type="predicted"/>
<evidence type="ECO:0000313" key="2">
    <source>
        <dbReference type="EMBL" id="GFO31183.1"/>
    </source>
</evidence>
<accession>A0AAV4CJC6</accession>
<dbReference type="Proteomes" id="UP000735302">
    <property type="component" value="Unassembled WGS sequence"/>
</dbReference>